<dbReference type="HAMAP" id="MF_00147_B">
    <property type="entry name" value="TIM_B"/>
    <property type="match status" value="1"/>
</dbReference>
<dbReference type="InterPro" id="IPR035990">
    <property type="entry name" value="TIM_sf"/>
</dbReference>
<gene>
    <name evidence="9" type="ORF">FPAR1323_LOCUS116</name>
</gene>
<evidence type="ECO:0000313" key="9">
    <source>
        <dbReference type="EMBL" id="CAD9379196.1"/>
    </source>
</evidence>
<dbReference type="GO" id="GO:0019563">
    <property type="term" value="P:glycerol catabolic process"/>
    <property type="evidence" value="ECO:0007669"/>
    <property type="project" value="TreeGrafter"/>
</dbReference>
<keyword evidence="5 8" id="KW-0312">Gluconeogenesis</keyword>
<dbReference type="InterPro" id="IPR022896">
    <property type="entry name" value="TrioseP_Isoase_bac/euk"/>
</dbReference>
<dbReference type="PROSITE" id="PS51440">
    <property type="entry name" value="TIM_2"/>
    <property type="match status" value="1"/>
</dbReference>
<dbReference type="PROSITE" id="PS00171">
    <property type="entry name" value="TIM_1"/>
    <property type="match status" value="1"/>
</dbReference>
<dbReference type="FunFam" id="3.20.20.70:FF:000020">
    <property type="entry name" value="Triosephosphate isomerase"/>
    <property type="match status" value="1"/>
</dbReference>
<dbReference type="PANTHER" id="PTHR21139">
    <property type="entry name" value="TRIOSEPHOSPHATE ISOMERASE"/>
    <property type="match status" value="1"/>
</dbReference>
<evidence type="ECO:0000256" key="4">
    <source>
        <dbReference type="ARBA" id="ARBA00011738"/>
    </source>
</evidence>
<dbReference type="InterPro" id="IPR013785">
    <property type="entry name" value="Aldolase_TIM"/>
</dbReference>
<dbReference type="GO" id="GO:0006094">
    <property type="term" value="P:gluconeogenesis"/>
    <property type="evidence" value="ECO:0007669"/>
    <property type="project" value="UniProtKB-UniPathway"/>
</dbReference>
<dbReference type="GO" id="GO:0006096">
    <property type="term" value="P:glycolytic process"/>
    <property type="evidence" value="ECO:0007669"/>
    <property type="project" value="UniProtKB-UniPathway"/>
</dbReference>
<dbReference type="EC" id="5.3.1.1" evidence="8"/>
<comment type="similarity">
    <text evidence="3 8">Belongs to the triosephosphate isomerase family.</text>
</comment>
<evidence type="ECO:0000256" key="7">
    <source>
        <dbReference type="ARBA" id="ARBA00023235"/>
    </source>
</evidence>
<protein>
    <recommendedName>
        <fullName evidence="8">Triosephosphate isomerase</fullName>
        <ecNumber evidence="8">5.3.1.1</ecNumber>
    </recommendedName>
</protein>
<comment type="catalytic activity">
    <reaction evidence="8">
        <text>D-glyceraldehyde 3-phosphate = dihydroxyacetone phosphate</text>
        <dbReference type="Rhea" id="RHEA:18585"/>
        <dbReference type="ChEBI" id="CHEBI:57642"/>
        <dbReference type="ChEBI" id="CHEBI:59776"/>
        <dbReference type="EC" id="5.3.1.1"/>
    </reaction>
</comment>
<evidence type="ECO:0000256" key="2">
    <source>
        <dbReference type="ARBA" id="ARBA00004742"/>
    </source>
</evidence>
<keyword evidence="7 8" id="KW-0413">Isomerase</keyword>
<comment type="pathway">
    <text evidence="2 8">Carbohydrate biosynthesis; gluconeogenesis.</text>
</comment>
<proteinExistence type="inferred from homology"/>
<evidence type="ECO:0000256" key="3">
    <source>
        <dbReference type="ARBA" id="ARBA00007422"/>
    </source>
</evidence>
<sequence>MSWKLIIPAGAAAGAVGMTLMRVEESRRSDCGFLGITFPWEKSSAGSRKYIFGGNWKCNGDVASVDKLVGTLGKCGPIPAHVEVMVAPPFLHVPIVSGTIRKDVAVGGQNVSLFPNGARTGETSAAMLKDIGASWVIVGHSERREGFGMAGESSELVALKTKVAVSGGLSVMACVGEKLEERDAGKTLEVCYEQLAPLANKLSEDDWAKVVIAYEPVWAIGTGRTATPEQAQEVHKALREWLASNVSAKVAAETRIVYGGSMKGSNAPDLLKQPDIDGGLIGGASLKAEFFDIINAAPAK</sequence>
<dbReference type="GO" id="GO:0005829">
    <property type="term" value="C:cytosol"/>
    <property type="evidence" value="ECO:0007669"/>
    <property type="project" value="TreeGrafter"/>
</dbReference>
<dbReference type="GO" id="GO:0004807">
    <property type="term" value="F:triose-phosphate isomerase activity"/>
    <property type="evidence" value="ECO:0007669"/>
    <property type="project" value="UniProtKB-EC"/>
</dbReference>
<evidence type="ECO:0000256" key="8">
    <source>
        <dbReference type="RuleBase" id="RU363013"/>
    </source>
</evidence>
<dbReference type="InterPro" id="IPR020861">
    <property type="entry name" value="Triosephosphate_isomerase_AS"/>
</dbReference>
<evidence type="ECO:0000256" key="6">
    <source>
        <dbReference type="ARBA" id="ARBA00023152"/>
    </source>
</evidence>
<dbReference type="EMBL" id="HBGT01000201">
    <property type="protein sequence ID" value="CAD9379196.1"/>
    <property type="molecule type" value="Transcribed_RNA"/>
</dbReference>
<evidence type="ECO:0000256" key="1">
    <source>
        <dbReference type="ARBA" id="ARBA00004680"/>
    </source>
</evidence>
<dbReference type="NCBIfam" id="TIGR00419">
    <property type="entry name" value="tim"/>
    <property type="match status" value="1"/>
</dbReference>
<dbReference type="Pfam" id="PF00121">
    <property type="entry name" value="TIM"/>
    <property type="match status" value="1"/>
</dbReference>
<dbReference type="SUPFAM" id="SSF51351">
    <property type="entry name" value="Triosephosphate isomerase (TIM)"/>
    <property type="match status" value="1"/>
</dbReference>
<evidence type="ECO:0000256" key="5">
    <source>
        <dbReference type="ARBA" id="ARBA00022432"/>
    </source>
</evidence>
<dbReference type="CDD" id="cd00311">
    <property type="entry name" value="TIM"/>
    <property type="match status" value="1"/>
</dbReference>
<organism evidence="9">
    <name type="scientific">Florenciella parvula</name>
    <dbReference type="NCBI Taxonomy" id="236787"/>
    <lineage>
        <taxon>Eukaryota</taxon>
        <taxon>Sar</taxon>
        <taxon>Stramenopiles</taxon>
        <taxon>Ochrophyta</taxon>
        <taxon>Dictyochophyceae</taxon>
        <taxon>Florenciellales</taxon>
        <taxon>Florenciella</taxon>
    </lineage>
</organism>
<keyword evidence="6 8" id="KW-0324">Glycolysis</keyword>
<dbReference type="PANTHER" id="PTHR21139:SF2">
    <property type="entry name" value="TRIOSEPHOSPHATE ISOMERASE"/>
    <property type="match status" value="1"/>
</dbReference>
<comment type="subunit">
    <text evidence="4">Homodimer.</text>
</comment>
<dbReference type="Gene3D" id="3.20.20.70">
    <property type="entry name" value="Aldolase class I"/>
    <property type="match status" value="1"/>
</dbReference>
<accession>A0A7S2AVW6</accession>
<dbReference type="GO" id="GO:0046166">
    <property type="term" value="P:glyceraldehyde-3-phosphate biosynthetic process"/>
    <property type="evidence" value="ECO:0007669"/>
    <property type="project" value="TreeGrafter"/>
</dbReference>
<dbReference type="InterPro" id="IPR000652">
    <property type="entry name" value="Triosephosphate_isomerase"/>
</dbReference>
<name>A0A7S2AVW6_9STRA</name>
<reference evidence="9" key="1">
    <citation type="submission" date="2021-01" db="EMBL/GenBank/DDBJ databases">
        <authorList>
            <person name="Corre E."/>
            <person name="Pelletier E."/>
            <person name="Niang G."/>
            <person name="Scheremetjew M."/>
            <person name="Finn R."/>
            <person name="Kale V."/>
            <person name="Holt S."/>
            <person name="Cochrane G."/>
            <person name="Meng A."/>
            <person name="Brown T."/>
            <person name="Cohen L."/>
        </authorList>
    </citation>
    <scope>NUCLEOTIDE SEQUENCE</scope>
    <source>
        <strain evidence="9">RCC1693</strain>
    </source>
</reference>
<dbReference type="UniPathway" id="UPA00109">
    <property type="reaction ID" value="UER00189"/>
</dbReference>
<comment type="pathway">
    <text evidence="1 8">Carbohydrate degradation; glycolysis; D-glyceraldehyde 3-phosphate from glycerone phosphate: step 1/1.</text>
</comment>
<dbReference type="AlphaFoldDB" id="A0A7S2AVW6"/>
<dbReference type="UniPathway" id="UPA00138"/>